<evidence type="ECO:0000256" key="4">
    <source>
        <dbReference type="ARBA" id="ARBA00022723"/>
    </source>
</evidence>
<feature type="binding site" evidence="9">
    <location>
        <begin position="190"/>
        <end position="194"/>
    </location>
    <ligand>
        <name>GTP</name>
        <dbReference type="ChEBI" id="CHEBI:37565"/>
    </ligand>
</feature>
<evidence type="ECO:0000259" key="11">
    <source>
        <dbReference type="PROSITE" id="PS51881"/>
    </source>
</evidence>
<feature type="binding site" evidence="9">
    <location>
        <position position="192"/>
    </location>
    <ligand>
        <name>Mg(2+)</name>
        <dbReference type="ChEBI" id="CHEBI:18420"/>
    </ligand>
</feature>
<sequence length="421" mass="46898">MARFIDQIKILVQAGKGGDGMISFRREAHVDKGGPDGGDGGRGGSIYFVGDEGKNTLLSFYKNKHIVAEDGVKGGPKNLYGANAKDTFIKVPVGTLVYNKNKLVADVIEPNKPYLIAAGGKGGRGNTKFKTSRNTAPRISENGMPGEKFEANIVLKILSDVGVVGKPSAGKSTFLSAISNAKAKVAEYEFTTLVPQLGMVQYYDYSFTVADLPGLIAGASLGKGLGIQFLQHIERCRVIAHIVDFGSPEKNPIEDYETINNELRNYDLKLEQKPQVVIANKSDLPDFKQHLNDFKQKYPNVEIVEISAINKSNLEIVKKVLWETIQKHFQAPVEDNEEELVIEYTPDFSVISPYKGYFEVTGKKVEEIYHRIPLNSYDNLLRFNNILKKIGVWDELIKMDIMPGDTVQIYDYQFEWEESMG</sequence>
<dbReference type="Pfam" id="PF01926">
    <property type="entry name" value="MMR_HSR1"/>
    <property type="match status" value="1"/>
</dbReference>
<protein>
    <recommendedName>
        <fullName evidence="9">GTPase Obg</fullName>
        <ecNumber evidence="9">3.6.5.-</ecNumber>
    </recommendedName>
    <alternativeName>
        <fullName evidence="9">GTP-binding protein Obg</fullName>
    </alternativeName>
</protein>
<comment type="subcellular location">
    <subcellularLocation>
        <location evidence="9">Cytoplasm</location>
    </subcellularLocation>
</comment>
<reference evidence="13" key="1">
    <citation type="submission" date="2024-01" db="EMBL/GenBank/DDBJ databases">
        <title>Genome sequence of Mycoplasma ciconiae type strain DSM 25251.</title>
        <authorList>
            <person name="Spergser J."/>
        </authorList>
    </citation>
    <scope>NUCLEOTIDE SEQUENCE [LARGE SCALE GENOMIC DNA]</scope>
    <source>
        <strain evidence="13">DSM 25251</strain>
    </source>
</reference>
<dbReference type="NCBIfam" id="NF008955">
    <property type="entry name" value="PRK12297.1"/>
    <property type="match status" value="1"/>
</dbReference>
<dbReference type="Pfam" id="PF01018">
    <property type="entry name" value="GTP1_OBG"/>
    <property type="match status" value="1"/>
</dbReference>
<evidence type="ECO:0000256" key="5">
    <source>
        <dbReference type="ARBA" id="ARBA00022741"/>
    </source>
</evidence>
<evidence type="ECO:0000256" key="1">
    <source>
        <dbReference type="ARBA" id="ARBA00001946"/>
    </source>
</evidence>
<gene>
    <name evidence="13" type="primary">obgE</name>
    <name evidence="9" type="synonym">obg</name>
    <name evidence="13" type="ORF">V2E24_03200</name>
</gene>
<dbReference type="PROSITE" id="PS51710">
    <property type="entry name" value="G_OBG"/>
    <property type="match status" value="1"/>
</dbReference>
<comment type="function">
    <text evidence="9">An essential GTPase which binds GTP, GDP and possibly (p)ppGpp with moderate affinity, with high nucleotide exchange rates and a fairly low GTP hydrolysis rate. Plays a role in control of the cell cycle, stress response, ribosome biogenesis and in those bacteria that undergo differentiation, in morphogenesis control.</text>
</comment>
<evidence type="ECO:0000256" key="6">
    <source>
        <dbReference type="ARBA" id="ARBA00022801"/>
    </source>
</evidence>
<evidence type="ECO:0000256" key="7">
    <source>
        <dbReference type="ARBA" id="ARBA00022842"/>
    </source>
</evidence>
<dbReference type="Gene3D" id="2.70.210.12">
    <property type="entry name" value="GTP1/OBG domain"/>
    <property type="match status" value="1"/>
</dbReference>
<dbReference type="InterPro" id="IPR005225">
    <property type="entry name" value="Small_GTP-bd"/>
</dbReference>
<dbReference type="EMBL" id="JAZDWZ010000010">
    <property type="protein sequence ID" value="MEE3928569.1"/>
    <property type="molecule type" value="Genomic_DNA"/>
</dbReference>
<dbReference type="InterPro" id="IPR006169">
    <property type="entry name" value="GTP1_OBG_dom"/>
</dbReference>
<feature type="binding site" evidence="9">
    <location>
        <begin position="165"/>
        <end position="172"/>
    </location>
    <ligand>
        <name>GTP</name>
        <dbReference type="ChEBI" id="CHEBI:37565"/>
    </ligand>
</feature>
<keyword evidence="14" id="KW-1185">Reference proteome</keyword>
<comment type="cofactor">
    <cofactor evidence="1 9">
        <name>Mg(2+)</name>
        <dbReference type="ChEBI" id="CHEBI:18420"/>
    </cofactor>
</comment>
<keyword evidence="6 9" id="KW-0378">Hydrolase</keyword>
<keyword evidence="3 9" id="KW-0963">Cytoplasm</keyword>
<organism evidence="13 14">
    <name type="scientific">Mycoplasmopsis ciconiae</name>
    <dbReference type="NCBI Taxonomy" id="561067"/>
    <lineage>
        <taxon>Bacteria</taxon>
        <taxon>Bacillati</taxon>
        <taxon>Mycoplasmatota</taxon>
        <taxon>Mycoplasmoidales</taxon>
        <taxon>Metamycoplasmataceae</taxon>
        <taxon>Mycoplasmopsis</taxon>
    </lineage>
</organism>
<dbReference type="NCBIfam" id="TIGR00231">
    <property type="entry name" value="small_GTP"/>
    <property type="match status" value="1"/>
</dbReference>
<keyword evidence="8 9" id="KW-0342">GTP-binding</keyword>
<dbReference type="NCBIfam" id="NF008956">
    <property type="entry name" value="PRK12299.1"/>
    <property type="match status" value="1"/>
</dbReference>
<dbReference type="SUPFAM" id="SSF82051">
    <property type="entry name" value="Obg GTP-binding protein N-terminal domain"/>
    <property type="match status" value="1"/>
</dbReference>
<name>A0ABU7MM07_9BACT</name>
<evidence type="ECO:0000259" key="10">
    <source>
        <dbReference type="PROSITE" id="PS51710"/>
    </source>
</evidence>
<evidence type="ECO:0000256" key="9">
    <source>
        <dbReference type="HAMAP-Rule" id="MF_01454"/>
    </source>
</evidence>
<comment type="caution">
    <text evidence="13">The sequence shown here is derived from an EMBL/GenBank/DDBJ whole genome shotgun (WGS) entry which is preliminary data.</text>
</comment>
<dbReference type="RefSeq" id="WP_330500982.1">
    <property type="nucleotide sequence ID" value="NZ_JAZDWZ010000010.1"/>
</dbReference>
<accession>A0ABU7MM07</accession>
<dbReference type="CDD" id="cd01898">
    <property type="entry name" value="Obg"/>
    <property type="match status" value="1"/>
</dbReference>
<feature type="domain" description="OCT" evidence="11">
    <location>
        <begin position="340"/>
        <end position="418"/>
    </location>
</feature>
<dbReference type="PANTHER" id="PTHR11702">
    <property type="entry name" value="DEVELOPMENTALLY REGULATED GTP-BINDING PROTEIN-RELATED"/>
    <property type="match status" value="1"/>
</dbReference>
<dbReference type="PRINTS" id="PR00326">
    <property type="entry name" value="GTP1OBG"/>
</dbReference>
<keyword evidence="7 9" id="KW-0460">Magnesium</keyword>
<dbReference type="NCBIfam" id="TIGR02729">
    <property type="entry name" value="Obg_CgtA"/>
    <property type="match status" value="1"/>
</dbReference>
<dbReference type="SUPFAM" id="SSF52540">
    <property type="entry name" value="P-loop containing nucleoside triphosphate hydrolases"/>
    <property type="match status" value="1"/>
</dbReference>
<dbReference type="SUPFAM" id="SSF102741">
    <property type="entry name" value="Obg GTP-binding protein C-terminal domain"/>
    <property type="match status" value="1"/>
</dbReference>
<dbReference type="Gene3D" id="3.30.300.350">
    <property type="entry name" value="GTP-binding protein OBG, C-terminal domain"/>
    <property type="match status" value="1"/>
</dbReference>
<dbReference type="PROSITE" id="PS51881">
    <property type="entry name" value="OCT"/>
    <property type="match status" value="1"/>
</dbReference>
<dbReference type="InterPro" id="IPR045086">
    <property type="entry name" value="OBG_GTPase"/>
</dbReference>
<dbReference type="Proteomes" id="UP001344817">
    <property type="component" value="Unassembled WGS sequence"/>
</dbReference>
<proteinExistence type="inferred from homology"/>
<dbReference type="InterPro" id="IPR027417">
    <property type="entry name" value="P-loop_NTPase"/>
</dbReference>
<comment type="similarity">
    <text evidence="2 9">Belongs to the TRAFAC class OBG-HflX-like GTPase superfamily. OBG GTPase family.</text>
</comment>
<comment type="subunit">
    <text evidence="9">Monomer.</text>
</comment>
<dbReference type="EC" id="3.6.5.-" evidence="9"/>
<dbReference type="InterPro" id="IPR036726">
    <property type="entry name" value="GTP1_OBG_dom_sf"/>
</dbReference>
<feature type="domain" description="OBG-type G" evidence="10">
    <location>
        <begin position="159"/>
        <end position="326"/>
    </location>
</feature>
<dbReference type="NCBIfam" id="TIGR03595">
    <property type="entry name" value="Obg_CgtA_exten"/>
    <property type="match status" value="1"/>
</dbReference>
<dbReference type="Pfam" id="PF09269">
    <property type="entry name" value="DUF1967"/>
    <property type="match status" value="1"/>
</dbReference>
<feature type="binding site" evidence="9">
    <location>
        <begin position="211"/>
        <end position="214"/>
    </location>
    <ligand>
        <name>GTP</name>
        <dbReference type="ChEBI" id="CHEBI:37565"/>
    </ligand>
</feature>
<dbReference type="HAMAP" id="MF_01454">
    <property type="entry name" value="GTPase_Obg"/>
    <property type="match status" value="1"/>
</dbReference>
<feature type="binding site" evidence="9">
    <location>
        <begin position="307"/>
        <end position="309"/>
    </location>
    <ligand>
        <name>GTP</name>
        <dbReference type="ChEBI" id="CHEBI:37565"/>
    </ligand>
</feature>
<dbReference type="InterPro" id="IPR015349">
    <property type="entry name" value="OCT_dom"/>
</dbReference>
<evidence type="ECO:0000256" key="2">
    <source>
        <dbReference type="ARBA" id="ARBA00007699"/>
    </source>
</evidence>
<feature type="binding site" evidence="9">
    <location>
        <begin position="280"/>
        <end position="283"/>
    </location>
    <ligand>
        <name>GTP</name>
        <dbReference type="ChEBI" id="CHEBI:37565"/>
    </ligand>
</feature>
<dbReference type="PANTHER" id="PTHR11702:SF31">
    <property type="entry name" value="MITOCHONDRIAL RIBOSOME-ASSOCIATED GTPASE 2"/>
    <property type="match status" value="1"/>
</dbReference>
<feature type="binding site" evidence="9">
    <location>
        <position position="172"/>
    </location>
    <ligand>
        <name>Mg(2+)</name>
        <dbReference type="ChEBI" id="CHEBI:18420"/>
    </ligand>
</feature>
<keyword evidence="4 9" id="KW-0479">Metal-binding</keyword>
<feature type="domain" description="Obg" evidence="12">
    <location>
        <begin position="2"/>
        <end position="158"/>
    </location>
</feature>
<keyword evidence="5 9" id="KW-0547">Nucleotide-binding</keyword>
<dbReference type="InterPro" id="IPR014100">
    <property type="entry name" value="GTP-bd_Obg/CgtA"/>
</dbReference>
<evidence type="ECO:0000313" key="13">
    <source>
        <dbReference type="EMBL" id="MEE3928569.1"/>
    </source>
</evidence>
<dbReference type="InterPro" id="IPR006073">
    <property type="entry name" value="GTP-bd"/>
</dbReference>
<dbReference type="Gene3D" id="3.40.50.300">
    <property type="entry name" value="P-loop containing nucleotide triphosphate hydrolases"/>
    <property type="match status" value="1"/>
</dbReference>
<evidence type="ECO:0000259" key="12">
    <source>
        <dbReference type="PROSITE" id="PS51883"/>
    </source>
</evidence>
<dbReference type="InterPro" id="IPR036346">
    <property type="entry name" value="GTP-bd_prot_GTP1/OBG_C_sf"/>
</dbReference>
<dbReference type="InterPro" id="IPR031167">
    <property type="entry name" value="G_OBG"/>
</dbReference>
<dbReference type="PROSITE" id="PS51883">
    <property type="entry name" value="OBG"/>
    <property type="match status" value="1"/>
</dbReference>
<evidence type="ECO:0000256" key="3">
    <source>
        <dbReference type="ARBA" id="ARBA00022490"/>
    </source>
</evidence>
<evidence type="ECO:0000256" key="8">
    <source>
        <dbReference type="ARBA" id="ARBA00023134"/>
    </source>
</evidence>
<evidence type="ECO:0000313" key="14">
    <source>
        <dbReference type="Proteomes" id="UP001344817"/>
    </source>
</evidence>